<evidence type="ECO:0000256" key="3">
    <source>
        <dbReference type="ARBA" id="ARBA00022723"/>
    </source>
</evidence>
<dbReference type="GO" id="GO:0051539">
    <property type="term" value="F:4 iron, 4 sulfur cluster binding"/>
    <property type="evidence" value="ECO:0007669"/>
    <property type="project" value="UniProtKB-KW"/>
</dbReference>
<dbReference type="GO" id="GO:0005886">
    <property type="term" value="C:plasma membrane"/>
    <property type="evidence" value="ECO:0007669"/>
    <property type="project" value="UniProtKB-SubCell"/>
</dbReference>
<dbReference type="Proteomes" id="UP000198838">
    <property type="component" value="Unassembled WGS sequence"/>
</dbReference>
<evidence type="ECO:0000256" key="4">
    <source>
        <dbReference type="ARBA" id="ARBA00022737"/>
    </source>
</evidence>
<evidence type="ECO:0000313" key="11">
    <source>
        <dbReference type="Proteomes" id="UP000198838"/>
    </source>
</evidence>
<dbReference type="OrthoDB" id="9767754at2"/>
<dbReference type="Gene3D" id="3.30.70.20">
    <property type="match status" value="1"/>
</dbReference>
<gene>
    <name evidence="8" type="primary">rnfC</name>
    <name evidence="10" type="ORF">SAMN05216249_12123</name>
</gene>
<name>A0A1I1A8L2_9FIRM</name>
<dbReference type="NCBIfam" id="NF003454">
    <property type="entry name" value="PRK05035.1"/>
    <property type="match status" value="1"/>
</dbReference>
<comment type="subcellular location">
    <subcellularLocation>
        <location evidence="8">Cell membrane</location>
        <topology evidence="8">Peripheral membrane protein</topology>
    </subcellularLocation>
</comment>
<feature type="binding site" evidence="8">
    <location>
        <position position="367"/>
    </location>
    <ligand>
        <name>[4Fe-4S] cluster</name>
        <dbReference type="ChEBI" id="CHEBI:49883"/>
        <label>1</label>
    </ligand>
</feature>
<dbReference type="SUPFAM" id="SSF142019">
    <property type="entry name" value="Nqo1 FMN-binding domain-like"/>
    <property type="match status" value="1"/>
</dbReference>
<dbReference type="PROSITE" id="PS00198">
    <property type="entry name" value="4FE4S_FER_1"/>
    <property type="match status" value="2"/>
</dbReference>
<keyword evidence="7 8" id="KW-0411">Iron-sulfur</keyword>
<keyword evidence="8" id="KW-1278">Translocase</keyword>
<evidence type="ECO:0000256" key="7">
    <source>
        <dbReference type="ARBA" id="ARBA00023014"/>
    </source>
</evidence>
<keyword evidence="8" id="KW-1003">Cell membrane</keyword>
<keyword evidence="8" id="KW-0472">Membrane</keyword>
<evidence type="ECO:0000259" key="9">
    <source>
        <dbReference type="PROSITE" id="PS51379"/>
    </source>
</evidence>
<dbReference type="RefSeq" id="WP_092874174.1">
    <property type="nucleotide sequence ID" value="NZ_FOJY01000021.1"/>
</dbReference>
<dbReference type="GO" id="GO:0046872">
    <property type="term" value="F:metal ion binding"/>
    <property type="evidence" value="ECO:0007669"/>
    <property type="project" value="UniProtKB-KW"/>
</dbReference>
<feature type="binding site" evidence="8">
    <location>
        <position position="370"/>
    </location>
    <ligand>
        <name>[4Fe-4S] cluster</name>
        <dbReference type="ChEBI" id="CHEBI:49883"/>
        <label>1</label>
    </ligand>
</feature>
<feature type="domain" description="4Fe-4S ferredoxin-type" evidence="9">
    <location>
        <begin position="397"/>
        <end position="427"/>
    </location>
</feature>
<dbReference type="Pfam" id="PF13375">
    <property type="entry name" value="RnfC_N"/>
    <property type="match status" value="1"/>
</dbReference>
<dbReference type="GO" id="GO:0022900">
    <property type="term" value="P:electron transport chain"/>
    <property type="evidence" value="ECO:0007669"/>
    <property type="project" value="UniProtKB-UniRule"/>
</dbReference>
<dbReference type="InterPro" id="IPR037225">
    <property type="entry name" value="Nuo51_FMN-bd_sf"/>
</dbReference>
<dbReference type="SUPFAM" id="SSF46548">
    <property type="entry name" value="alpha-helical ferredoxin"/>
    <property type="match status" value="1"/>
</dbReference>
<keyword evidence="3 8" id="KW-0479">Metal-binding</keyword>
<reference evidence="10 11" key="1">
    <citation type="submission" date="2016-10" db="EMBL/GenBank/DDBJ databases">
        <authorList>
            <person name="de Groot N.N."/>
        </authorList>
    </citation>
    <scope>NUCLEOTIDE SEQUENCE [LARGE SCALE GENOMIC DNA]</scope>
    <source>
        <strain evidence="10 11">DSM 5522</strain>
    </source>
</reference>
<dbReference type="InterPro" id="IPR011538">
    <property type="entry name" value="Nuo51_FMN-bd"/>
</dbReference>
<proteinExistence type="inferred from homology"/>
<feature type="binding site" evidence="8">
    <location>
        <position position="416"/>
    </location>
    <ligand>
        <name>[4Fe-4S] cluster</name>
        <dbReference type="ChEBI" id="CHEBI:49883"/>
        <label>1</label>
    </ligand>
</feature>
<sequence length="447" mass="48244">MSLGTFLGGIHPYEGKELAEDKPIKKIDPKDILVYPMAQHLGAPANPVVKKGDKVKVGQRIGEASGFISANICSSVSGEVLDVKPHLTVNGAIVPSVFVKNDYEYETVEGYGEKRDYTQMDADTIRNIVKDAGVVGMGGAGFPANVKITPKDSNAIDYVLVNGAECEPYLTSDYRLMLEEGEKLVTGVKILLQLFPNAKGLICVEENKPQAIAKLKQICANESKVDVCELKTKYPQGGERMIIYAATGRKIYSKMLPADAGCIVSNVDTVISIYRAVCESVPSIFRTLTITGDAVANTGNYQVRTGMSYKEILEDAGGFKTQPEKIISGGPMMGFALYDIDVPVTKSSSALLALTVDEVAKYEPSNCIRCGRCVDACPSNLIPQKMAEATDKFDYDRFVELNGMECFECGSCTYVCPAKRRLTQGFKQARGAVAAARRAAAAKASAK</sequence>
<dbReference type="EMBL" id="FOJY01000021">
    <property type="protein sequence ID" value="SFB32888.1"/>
    <property type="molecule type" value="Genomic_DNA"/>
</dbReference>
<evidence type="ECO:0000256" key="8">
    <source>
        <dbReference type="HAMAP-Rule" id="MF_00461"/>
    </source>
</evidence>
<dbReference type="PANTHER" id="PTHR43034">
    <property type="entry name" value="ION-TRANSLOCATING OXIDOREDUCTASE COMPLEX SUBUNIT C"/>
    <property type="match status" value="1"/>
</dbReference>
<dbReference type="InterPro" id="IPR010208">
    <property type="entry name" value="Ion_transpt_RnfC/RsxC"/>
</dbReference>
<organism evidence="10 11">
    <name type="scientific">Acetitomaculum ruminis DSM 5522</name>
    <dbReference type="NCBI Taxonomy" id="1120918"/>
    <lineage>
        <taxon>Bacteria</taxon>
        <taxon>Bacillati</taxon>
        <taxon>Bacillota</taxon>
        <taxon>Clostridia</taxon>
        <taxon>Lachnospirales</taxon>
        <taxon>Lachnospiraceae</taxon>
        <taxon>Acetitomaculum</taxon>
    </lineage>
</organism>
<dbReference type="Gene3D" id="3.40.50.11540">
    <property type="entry name" value="NADH-ubiquinone oxidoreductase 51kDa subunit"/>
    <property type="match status" value="1"/>
</dbReference>
<dbReference type="PANTHER" id="PTHR43034:SF2">
    <property type="entry name" value="ION-TRANSLOCATING OXIDOREDUCTASE COMPLEX SUBUNIT C"/>
    <property type="match status" value="1"/>
</dbReference>
<keyword evidence="1 8" id="KW-0813">Transport</keyword>
<dbReference type="EC" id="7.-.-.-" evidence="8"/>
<evidence type="ECO:0000256" key="6">
    <source>
        <dbReference type="ARBA" id="ARBA00023004"/>
    </source>
</evidence>
<feature type="binding site" evidence="8">
    <location>
        <position position="409"/>
    </location>
    <ligand>
        <name>[4Fe-4S] cluster</name>
        <dbReference type="ChEBI" id="CHEBI:49883"/>
        <label>2</label>
    </ligand>
</feature>
<dbReference type="InterPro" id="IPR017900">
    <property type="entry name" value="4Fe4S_Fe_S_CS"/>
</dbReference>
<dbReference type="STRING" id="1120918.SAMN05216249_12123"/>
<evidence type="ECO:0000313" key="10">
    <source>
        <dbReference type="EMBL" id="SFB32888.1"/>
    </source>
</evidence>
<dbReference type="InterPro" id="IPR019554">
    <property type="entry name" value="Soluble_ligand-bd"/>
</dbReference>
<dbReference type="InterPro" id="IPR026902">
    <property type="entry name" value="RnfC_N"/>
</dbReference>
<keyword evidence="5 8" id="KW-0249">Electron transport</keyword>
<comment type="function">
    <text evidence="8">Part of a membrane-bound complex that couples electron transfer with translocation of ions across the membrane.</text>
</comment>
<evidence type="ECO:0000256" key="2">
    <source>
        <dbReference type="ARBA" id="ARBA00022485"/>
    </source>
</evidence>
<keyword evidence="6 8" id="KW-0408">Iron</keyword>
<dbReference type="GO" id="GO:0009055">
    <property type="term" value="F:electron transfer activity"/>
    <property type="evidence" value="ECO:0007669"/>
    <property type="project" value="InterPro"/>
</dbReference>
<feature type="domain" description="4Fe-4S ferredoxin-type" evidence="9">
    <location>
        <begin position="358"/>
        <end position="387"/>
    </location>
</feature>
<protein>
    <recommendedName>
        <fullName evidence="8">Ion-translocating oxidoreductase complex subunit C</fullName>
        <ecNumber evidence="8">7.-.-.-</ecNumber>
    </recommendedName>
    <alternativeName>
        <fullName evidence="8">Rnf electron transport complex subunit C</fullName>
    </alternativeName>
</protein>
<comment type="cofactor">
    <cofactor evidence="8">
        <name>[4Fe-4S] cluster</name>
        <dbReference type="ChEBI" id="CHEBI:49883"/>
    </cofactor>
    <text evidence="8">Binds 2 [4Fe-4S] clusters per subunit.</text>
</comment>
<evidence type="ECO:0000256" key="1">
    <source>
        <dbReference type="ARBA" id="ARBA00022448"/>
    </source>
</evidence>
<keyword evidence="4 8" id="KW-0677">Repeat</keyword>
<feature type="binding site" evidence="8">
    <location>
        <position position="377"/>
    </location>
    <ligand>
        <name>[4Fe-4S] cluster</name>
        <dbReference type="ChEBI" id="CHEBI:49883"/>
        <label>2</label>
    </ligand>
</feature>
<dbReference type="Pfam" id="PF12838">
    <property type="entry name" value="Fer4_7"/>
    <property type="match status" value="1"/>
</dbReference>
<dbReference type="InterPro" id="IPR017896">
    <property type="entry name" value="4Fe4S_Fe-S-bd"/>
</dbReference>
<dbReference type="HAMAP" id="MF_00461">
    <property type="entry name" value="RsxC_RnfC"/>
    <property type="match status" value="1"/>
</dbReference>
<comment type="subunit">
    <text evidence="8">The complex is composed of six subunits: RnfA, RnfB, RnfC, RnfD, RnfE and RnfG.</text>
</comment>
<dbReference type="Pfam" id="PF10531">
    <property type="entry name" value="SLBB"/>
    <property type="match status" value="1"/>
</dbReference>
<keyword evidence="2 8" id="KW-0004">4Fe-4S</keyword>
<comment type="similarity">
    <text evidence="8">Belongs to the 4Fe4S bacterial-type ferredoxin family. RnfC subfamily.</text>
</comment>
<keyword evidence="11" id="KW-1185">Reference proteome</keyword>
<evidence type="ECO:0000256" key="5">
    <source>
        <dbReference type="ARBA" id="ARBA00022982"/>
    </source>
</evidence>
<dbReference type="PROSITE" id="PS51379">
    <property type="entry name" value="4FE4S_FER_2"/>
    <property type="match status" value="2"/>
</dbReference>
<dbReference type="Gene3D" id="3.10.20.600">
    <property type="match status" value="1"/>
</dbReference>
<dbReference type="NCBIfam" id="TIGR01945">
    <property type="entry name" value="rnfC"/>
    <property type="match status" value="1"/>
</dbReference>
<accession>A0A1I1A8L2</accession>
<feature type="binding site" evidence="8">
    <location>
        <position position="412"/>
    </location>
    <ligand>
        <name>[4Fe-4S] cluster</name>
        <dbReference type="ChEBI" id="CHEBI:49883"/>
        <label>2</label>
    </ligand>
</feature>
<dbReference type="Pfam" id="PF01512">
    <property type="entry name" value="Complex1_51K"/>
    <property type="match status" value="1"/>
</dbReference>
<feature type="binding site" evidence="8">
    <location>
        <position position="406"/>
    </location>
    <ligand>
        <name>[4Fe-4S] cluster</name>
        <dbReference type="ChEBI" id="CHEBI:49883"/>
        <label>2</label>
    </ligand>
</feature>
<feature type="binding site" evidence="8">
    <location>
        <position position="373"/>
    </location>
    <ligand>
        <name>[4Fe-4S] cluster</name>
        <dbReference type="ChEBI" id="CHEBI:49883"/>
        <label>1</label>
    </ligand>
</feature>
<dbReference type="AlphaFoldDB" id="A0A1I1A8L2"/>